<protein>
    <recommendedName>
        <fullName evidence="2">GAF domain-containing protein</fullName>
    </recommendedName>
</protein>
<evidence type="ECO:0000256" key="1">
    <source>
        <dbReference type="SAM" id="MobiDB-lite"/>
    </source>
</evidence>
<name>A0A9P6NLR3_9BASI</name>
<feature type="compositionally biased region" description="Basic and acidic residues" evidence="1">
    <location>
        <begin position="522"/>
        <end position="535"/>
    </location>
</feature>
<evidence type="ECO:0000313" key="4">
    <source>
        <dbReference type="Proteomes" id="UP000886653"/>
    </source>
</evidence>
<comment type="caution">
    <text evidence="3">The sequence shown here is derived from an EMBL/GenBank/DDBJ whole genome shotgun (WGS) entry which is preliminary data.</text>
</comment>
<proteinExistence type="predicted"/>
<feature type="compositionally biased region" description="Polar residues" evidence="1">
    <location>
        <begin position="543"/>
        <end position="554"/>
    </location>
</feature>
<sequence length="734" mass="81506">MSDIIASPFGYGLPYASLFAVPRKTVPKRRPAEYFWEKAIAAPLPPAPAPAAPELNHDDHMNRTETNSTWLDHNSAALSESENEEDIYRVQPIKKSAKKIKSFARMRHIAFRAFIPKAGSNKPSTVVSTEIISQQQHVSNIYEKDGKSSSGFTIFNSWRIKSKGAKTQAKKLVAVVRTRISSKSPADQHPKTWEEYHTSYAAEQIDILDPPPPPVGPDGDKPSPAETRLYMPPRPHNEAVRQLVVNRLGVFGKNAFDGSEEAAARARQRTELAEQLEEEGKAPTTLEHEWDRTSTGSRSVADLSIDATRTMVAGVRSGQLPPETLEQHPVFRKIVKQCREMFGTSISMLTIMDEDRQIFLAESGLGGMREVSRDVTFCAHTILSGRKGFTILDTHEDWRFHTGPLVTEYGSRFYAGVPLMAPNLDGRPESDMGSCPLGTLCVVDDKPRDAFGVEERKKLVYMAEYARREIELWFKAKMAHKMDLLEESHQKFVKEAQDTNSLSEKSSEQPEELAEPLSTVNEHTKLERPEPEKRNSFVRLKSKTSSVSNLSTMSPPVIEPSSKPPATVRPGLFDEGSPGLHPKLKKVFDLATTLVGSTLDLSLVYLIAVVPDESLEKGRTFILAGYNLPSPLPTFDVSLHLRVLHANEGGLLYQNPSVGQSKELSLNPRTSDGSDSIYASAMLVRVGKEPESGQGGFVLAGFTNDPKRVFGSEDVHYLQQFGNELNRYTLKCPL</sequence>
<dbReference type="OrthoDB" id="21225at2759"/>
<gene>
    <name evidence="3" type="ORF">CROQUDRAFT_131337</name>
</gene>
<feature type="compositionally biased region" description="Basic and acidic residues" evidence="1">
    <location>
        <begin position="272"/>
        <end position="292"/>
    </location>
</feature>
<dbReference type="Gene3D" id="3.30.450.40">
    <property type="match status" value="1"/>
</dbReference>
<organism evidence="3 4">
    <name type="scientific">Cronartium quercuum f. sp. fusiforme G11</name>
    <dbReference type="NCBI Taxonomy" id="708437"/>
    <lineage>
        <taxon>Eukaryota</taxon>
        <taxon>Fungi</taxon>
        <taxon>Dikarya</taxon>
        <taxon>Basidiomycota</taxon>
        <taxon>Pucciniomycotina</taxon>
        <taxon>Pucciniomycetes</taxon>
        <taxon>Pucciniales</taxon>
        <taxon>Coleosporiaceae</taxon>
        <taxon>Cronartium</taxon>
    </lineage>
</organism>
<evidence type="ECO:0000259" key="2">
    <source>
        <dbReference type="Pfam" id="PF01590"/>
    </source>
</evidence>
<feature type="region of interest" description="Disordered" evidence="1">
    <location>
        <begin position="272"/>
        <end position="298"/>
    </location>
</feature>
<dbReference type="InterPro" id="IPR029016">
    <property type="entry name" value="GAF-like_dom_sf"/>
</dbReference>
<keyword evidence="4" id="KW-1185">Reference proteome</keyword>
<dbReference type="SUPFAM" id="SSF55781">
    <property type="entry name" value="GAF domain-like"/>
    <property type="match status" value="1"/>
</dbReference>
<dbReference type="PANTHER" id="PTHR43102:SF2">
    <property type="entry name" value="GAF DOMAIN-CONTAINING PROTEIN"/>
    <property type="match status" value="1"/>
</dbReference>
<evidence type="ECO:0000313" key="3">
    <source>
        <dbReference type="EMBL" id="KAG0149415.1"/>
    </source>
</evidence>
<dbReference type="Proteomes" id="UP000886653">
    <property type="component" value="Unassembled WGS sequence"/>
</dbReference>
<dbReference type="PANTHER" id="PTHR43102">
    <property type="entry name" value="SLR1143 PROTEIN"/>
    <property type="match status" value="1"/>
</dbReference>
<dbReference type="InterPro" id="IPR003018">
    <property type="entry name" value="GAF"/>
</dbReference>
<feature type="region of interest" description="Disordered" evidence="1">
    <location>
        <begin position="495"/>
        <end position="576"/>
    </location>
</feature>
<feature type="domain" description="GAF" evidence="2">
    <location>
        <begin position="329"/>
        <end position="463"/>
    </location>
</feature>
<dbReference type="Pfam" id="PF01590">
    <property type="entry name" value="GAF"/>
    <property type="match status" value="1"/>
</dbReference>
<dbReference type="AlphaFoldDB" id="A0A9P6NLR3"/>
<dbReference type="EMBL" id="MU167228">
    <property type="protein sequence ID" value="KAG0149415.1"/>
    <property type="molecule type" value="Genomic_DNA"/>
</dbReference>
<reference evidence="3" key="1">
    <citation type="submission" date="2013-11" db="EMBL/GenBank/DDBJ databases">
        <title>Genome sequence of the fusiform rust pathogen reveals effectors for host alternation and coevolution with pine.</title>
        <authorList>
            <consortium name="DOE Joint Genome Institute"/>
            <person name="Smith K."/>
            <person name="Pendleton A."/>
            <person name="Kubisiak T."/>
            <person name="Anderson C."/>
            <person name="Salamov A."/>
            <person name="Aerts A."/>
            <person name="Riley R."/>
            <person name="Clum A."/>
            <person name="Lindquist E."/>
            <person name="Ence D."/>
            <person name="Campbell M."/>
            <person name="Kronenberg Z."/>
            <person name="Feau N."/>
            <person name="Dhillon B."/>
            <person name="Hamelin R."/>
            <person name="Burleigh J."/>
            <person name="Smith J."/>
            <person name="Yandell M."/>
            <person name="Nelson C."/>
            <person name="Grigoriev I."/>
            <person name="Davis J."/>
        </authorList>
    </citation>
    <scope>NUCLEOTIDE SEQUENCE</scope>
    <source>
        <strain evidence="3">G11</strain>
    </source>
</reference>
<accession>A0A9P6NLR3</accession>